<proteinExistence type="predicted"/>
<accession>A0A1G2MT92</accession>
<evidence type="ECO:0000313" key="3">
    <source>
        <dbReference type="EMBL" id="OHA26211.1"/>
    </source>
</evidence>
<comment type="caution">
    <text evidence="3">The sequence shown here is derived from an EMBL/GenBank/DDBJ whole genome shotgun (WGS) entry which is preliminary data.</text>
</comment>
<evidence type="ECO:0008006" key="5">
    <source>
        <dbReference type="Google" id="ProtNLM"/>
    </source>
</evidence>
<gene>
    <name evidence="3" type="ORF">A3D56_03515</name>
</gene>
<protein>
    <recommendedName>
        <fullName evidence="5">Baseplate protein J-like domain-containing protein</fullName>
    </recommendedName>
</protein>
<reference evidence="3 4" key="1">
    <citation type="journal article" date="2016" name="Nat. Commun.">
        <title>Thousands of microbial genomes shed light on interconnected biogeochemical processes in an aquifer system.</title>
        <authorList>
            <person name="Anantharaman K."/>
            <person name="Brown C.T."/>
            <person name="Hug L.A."/>
            <person name="Sharon I."/>
            <person name="Castelle C.J."/>
            <person name="Probst A.J."/>
            <person name="Thomas B.C."/>
            <person name="Singh A."/>
            <person name="Wilkins M.J."/>
            <person name="Karaoz U."/>
            <person name="Brodie E.L."/>
            <person name="Williams K.H."/>
            <person name="Hubbard S.S."/>
            <person name="Banfield J.F."/>
        </authorList>
    </citation>
    <scope>NUCLEOTIDE SEQUENCE [LARGE SCALE GENOMIC DNA]</scope>
</reference>
<keyword evidence="2" id="KW-0472">Membrane</keyword>
<feature type="region of interest" description="Disordered" evidence="1">
    <location>
        <begin position="27"/>
        <end position="48"/>
    </location>
</feature>
<feature type="compositionally biased region" description="Basic and acidic residues" evidence="1">
    <location>
        <begin position="27"/>
        <end position="43"/>
    </location>
</feature>
<sequence length="433" mass="47672">MPKNIIQDVIPPGKKSIRHIPLPERFSPKKKESLEPKTPEPRRPRPTQKVNFMSKMGVWLVAFVAISALIFSFSVFFTGATVKVFPRQAVVSLDQTVKAKRGAVAPELSFDSVSQTKKLSETVPATGEERLEVKASGKIVIFNNFSSATQRLIKNTRFETPTGQIYRIDQSLTIPGTHVENGKMIPGSVEATIYADSPGPEYNTGLTDFTIPGFKGDKARYEGFYGRSRTPMTGGFVGMVKKVSPEVLSATRQKLQAALAADILKEAKANLPDSVVIFDSAIINDFKELPKETVSDSVVRITEMASSTVIFFDKNKLAKYLASKTISTFDGNPVSITNIQTIIFNLKTSKEAFIVNSSAIDFSIKGLANFVWSFDKAKLAGDLAGQTKKDIVSVIAKYPSIEKTEAVIRPFWKKSFPTDVNKIEIEETTAEKP</sequence>
<keyword evidence="2" id="KW-1133">Transmembrane helix</keyword>
<keyword evidence="2" id="KW-0812">Transmembrane</keyword>
<organism evidence="3 4">
    <name type="scientific">Candidatus Taylorbacteria bacterium RIFCSPHIGHO2_02_FULL_45_35</name>
    <dbReference type="NCBI Taxonomy" id="1802311"/>
    <lineage>
        <taxon>Bacteria</taxon>
        <taxon>Candidatus Tayloriibacteriota</taxon>
    </lineage>
</organism>
<evidence type="ECO:0000313" key="4">
    <source>
        <dbReference type="Proteomes" id="UP000177943"/>
    </source>
</evidence>
<name>A0A1G2MT92_9BACT</name>
<dbReference type="EMBL" id="MHRP01000035">
    <property type="protein sequence ID" value="OHA26211.1"/>
    <property type="molecule type" value="Genomic_DNA"/>
</dbReference>
<evidence type="ECO:0000256" key="1">
    <source>
        <dbReference type="SAM" id="MobiDB-lite"/>
    </source>
</evidence>
<dbReference type="AlphaFoldDB" id="A0A1G2MT92"/>
<evidence type="ECO:0000256" key="2">
    <source>
        <dbReference type="SAM" id="Phobius"/>
    </source>
</evidence>
<dbReference type="Proteomes" id="UP000177943">
    <property type="component" value="Unassembled WGS sequence"/>
</dbReference>
<feature type="transmembrane region" description="Helical" evidence="2">
    <location>
        <begin position="58"/>
        <end position="77"/>
    </location>
</feature>